<dbReference type="PANTHER" id="PTHR31644">
    <property type="entry name" value="TRANSCRIPTIONAL ACTIVATOR ARO80-RELATED"/>
    <property type="match status" value="1"/>
</dbReference>
<dbReference type="PANTHER" id="PTHR31644:SF1">
    <property type="entry name" value="ZN(II)2CYS6 TRANSCRIPTION FACTOR (EUROFUNG)"/>
    <property type="match status" value="1"/>
</dbReference>
<dbReference type="GO" id="GO:0000981">
    <property type="term" value="F:DNA-binding transcription factor activity, RNA polymerase II-specific"/>
    <property type="evidence" value="ECO:0007669"/>
    <property type="project" value="TreeGrafter"/>
</dbReference>
<accession>A0A168BW59</accession>
<comment type="caution">
    <text evidence="4">The sequence shown here is derived from an EMBL/GenBank/DDBJ whole genome shotgun (WGS) entry which is preliminary data.</text>
</comment>
<feature type="region of interest" description="Disordered" evidence="2">
    <location>
        <begin position="21"/>
        <end position="133"/>
    </location>
</feature>
<evidence type="ECO:0000313" key="5">
    <source>
        <dbReference type="Proteomes" id="UP000078544"/>
    </source>
</evidence>
<dbReference type="GO" id="GO:0006351">
    <property type="term" value="P:DNA-templated transcription"/>
    <property type="evidence" value="ECO:0007669"/>
    <property type="project" value="InterPro"/>
</dbReference>
<feature type="compositionally biased region" description="Polar residues" evidence="2">
    <location>
        <begin position="114"/>
        <end position="124"/>
    </location>
</feature>
<evidence type="ECO:0000256" key="2">
    <source>
        <dbReference type="SAM" id="MobiDB-lite"/>
    </source>
</evidence>
<dbReference type="GO" id="GO:0005634">
    <property type="term" value="C:nucleus"/>
    <property type="evidence" value="ECO:0007669"/>
    <property type="project" value="TreeGrafter"/>
</dbReference>
<feature type="compositionally biased region" description="Basic residues" evidence="2">
    <location>
        <begin position="21"/>
        <end position="31"/>
    </location>
</feature>
<dbReference type="AlphaFoldDB" id="A0A168BW59"/>
<reference evidence="4 5" key="1">
    <citation type="journal article" date="2016" name="Genome Biol. Evol.">
        <title>Divergent and convergent evolution of fungal pathogenicity.</title>
        <authorList>
            <person name="Shang Y."/>
            <person name="Xiao G."/>
            <person name="Zheng P."/>
            <person name="Cen K."/>
            <person name="Zhan S."/>
            <person name="Wang C."/>
        </authorList>
    </citation>
    <scope>NUCLEOTIDE SEQUENCE [LARGE SCALE GENOMIC DNA]</scope>
    <source>
        <strain evidence="4 5">RCEF 2490</strain>
    </source>
</reference>
<organism evidence="4 5">
    <name type="scientific">Moelleriella libera RCEF 2490</name>
    <dbReference type="NCBI Taxonomy" id="1081109"/>
    <lineage>
        <taxon>Eukaryota</taxon>
        <taxon>Fungi</taxon>
        <taxon>Dikarya</taxon>
        <taxon>Ascomycota</taxon>
        <taxon>Pezizomycotina</taxon>
        <taxon>Sordariomycetes</taxon>
        <taxon>Hypocreomycetidae</taxon>
        <taxon>Hypocreales</taxon>
        <taxon>Clavicipitaceae</taxon>
        <taxon>Moelleriella</taxon>
    </lineage>
</organism>
<name>A0A168BW59_9HYPO</name>
<keyword evidence="1" id="KW-0539">Nucleus</keyword>
<dbReference type="InterPro" id="IPR007219">
    <property type="entry name" value="XnlR_reg_dom"/>
</dbReference>
<dbReference type="SMART" id="SM00906">
    <property type="entry name" value="Fungal_trans"/>
    <property type="match status" value="1"/>
</dbReference>
<dbReference type="InterPro" id="IPR052780">
    <property type="entry name" value="AAA_Catabolism_Regulators"/>
</dbReference>
<proteinExistence type="predicted"/>
<dbReference type="STRING" id="1081109.A0A168BW59"/>
<feature type="region of interest" description="Disordered" evidence="2">
    <location>
        <begin position="614"/>
        <end position="654"/>
    </location>
</feature>
<evidence type="ECO:0000259" key="3">
    <source>
        <dbReference type="SMART" id="SM00906"/>
    </source>
</evidence>
<dbReference type="OrthoDB" id="5818554at2759"/>
<keyword evidence="5" id="KW-1185">Reference proteome</keyword>
<evidence type="ECO:0000313" key="4">
    <source>
        <dbReference type="EMBL" id="KZZ95819.1"/>
    </source>
</evidence>
<dbReference type="CDD" id="cd12148">
    <property type="entry name" value="fungal_TF_MHR"/>
    <property type="match status" value="1"/>
</dbReference>
<sequence length="719" mass="78492">MSGLPPCRRCVEQQLECVLAKSRRGGRRVKGVRNSAIQPANHTGEGGRVSEGPGPASTTHDDDCSDYQSGHSSHSRAGHQQGEASGVREWPSSPQHTAANNNWRADSPEGGSAQGLTDSRTSSDGLEGHIASTDLLNPSDALDLLAQVADLDPGRPRNSGTDRAGASNRNTDGSQPAIGASSPSFYPPLADGILTPSEATYLVKRYHEKFHPFFPVAYGKIFEEGPVTEWAEKEPHLLTAILTVASKDDPSWFRVYDACSRHIESFLSTLIYAGSTSAGAVEALLILAEWAPQRPQENSAIGCGQEDHGAWMLVGMAIRIGYLQRLEQTALSPDDGKLTLEMSRKRVVWAACYMSDRQVSIRLGKGFWSRGPGPALHLRAADFPTLYSQPLGPDNMALLFQSQLELTQLISNAHDILYSSSSHRKQLYIGGEYVRYIDDFASMLRKWKLSWANHSFTSPVKASLVLSFEFLRLYINAFAFQANLNRAPARDGQEGSGKTSGLFDDLASKPDARFIYESIDAASSLLSILNSFIDPVAGLKCMPLKYCLYVIYAAVFLFKARLAGAISWDGDRSVRRAIQGTIAQLQKTSNNPHSLGRRYATSLRLLWRKSAAKQSSKGALRSEPMAETSESSGGQMPGQERGLPPGSVKQSMEMDPLSGFSWRDLDSLGQFIASNTPMNMSEGMLGGGEFDWEHSSGSLDDLAMRPQFDTMWAGHDIIF</sequence>
<dbReference type="GO" id="GO:0003677">
    <property type="term" value="F:DNA binding"/>
    <property type="evidence" value="ECO:0007669"/>
    <property type="project" value="InterPro"/>
</dbReference>
<dbReference type="EMBL" id="AZGY01000008">
    <property type="protein sequence ID" value="KZZ95819.1"/>
    <property type="molecule type" value="Genomic_DNA"/>
</dbReference>
<evidence type="ECO:0000256" key="1">
    <source>
        <dbReference type="ARBA" id="ARBA00023242"/>
    </source>
</evidence>
<feature type="domain" description="Xylanolytic transcriptional activator regulatory" evidence="3">
    <location>
        <begin position="310"/>
        <end position="394"/>
    </location>
</feature>
<protein>
    <submittedName>
        <fullName evidence="4">C6 transcription factor</fullName>
    </submittedName>
</protein>
<dbReference type="Proteomes" id="UP000078544">
    <property type="component" value="Unassembled WGS sequence"/>
</dbReference>
<gene>
    <name evidence="4" type="ORF">AAL_04115</name>
</gene>
<dbReference type="GO" id="GO:0008270">
    <property type="term" value="F:zinc ion binding"/>
    <property type="evidence" value="ECO:0007669"/>
    <property type="project" value="InterPro"/>
</dbReference>
<feature type="region of interest" description="Disordered" evidence="2">
    <location>
        <begin position="150"/>
        <end position="182"/>
    </location>
</feature>
<feature type="compositionally biased region" description="Polar residues" evidence="2">
    <location>
        <begin position="92"/>
        <end position="104"/>
    </location>
</feature>